<feature type="domain" description="Cadherin" evidence="22">
    <location>
        <begin position="647"/>
        <end position="753"/>
    </location>
</feature>
<dbReference type="FunFam" id="2.60.40.60:FF:000138">
    <property type="entry name" value="FAT atypical cadherin 4"/>
    <property type="match status" value="1"/>
</dbReference>
<dbReference type="InterPro" id="IPR001881">
    <property type="entry name" value="EGF-like_Ca-bd_dom"/>
</dbReference>
<feature type="domain" description="Cadherin" evidence="22">
    <location>
        <begin position="861"/>
        <end position="964"/>
    </location>
</feature>
<dbReference type="Gene3D" id="2.60.40.60">
    <property type="entry name" value="Cadherins"/>
    <property type="match status" value="34"/>
</dbReference>
<accession>G3I301</accession>
<dbReference type="FunFam" id="2.60.120.200:FF:000030">
    <property type="entry name" value="FAT atypical cadherin 4"/>
    <property type="match status" value="1"/>
</dbReference>
<organism evidence="23 24">
    <name type="scientific">Cricetulus griseus</name>
    <name type="common">Chinese hamster</name>
    <name type="synonym">Cricetulus barabensis griseus</name>
    <dbReference type="NCBI Taxonomy" id="10029"/>
    <lineage>
        <taxon>Eukaryota</taxon>
        <taxon>Metazoa</taxon>
        <taxon>Chordata</taxon>
        <taxon>Craniata</taxon>
        <taxon>Vertebrata</taxon>
        <taxon>Euteleostomi</taxon>
        <taxon>Mammalia</taxon>
        <taxon>Eutheria</taxon>
        <taxon>Euarchontoglires</taxon>
        <taxon>Glires</taxon>
        <taxon>Rodentia</taxon>
        <taxon>Myomorpha</taxon>
        <taxon>Muroidea</taxon>
        <taxon>Cricetidae</taxon>
        <taxon>Cricetinae</taxon>
        <taxon>Cricetulus</taxon>
    </lineage>
</organism>
<feature type="domain" description="Cadherin" evidence="22">
    <location>
        <begin position="3472"/>
        <end position="3577"/>
    </location>
</feature>
<dbReference type="PaxDb" id="10029-XP_007626942.1"/>
<feature type="disulfide bond" evidence="18">
    <location>
        <begin position="4061"/>
        <end position="4070"/>
    </location>
</feature>
<feature type="disulfide bond" evidence="18">
    <location>
        <begin position="4625"/>
        <end position="4634"/>
    </location>
</feature>
<evidence type="ECO:0000256" key="2">
    <source>
        <dbReference type="ARBA" id="ARBA00022536"/>
    </source>
</evidence>
<dbReference type="FunFam" id="2.60.40.60:FF:000115">
    <property type="entry name" value="FAT atypical cadherin 4"/>
    <property type="match status" value="1"/>
</dbReference>
<feature type="domain" description="Cadherin" evidence="22">
    <location>
        <begin position="1487"/>
        <end position="1591"/>
    </location>
</feature>
<feature type="domain" description="EGF-like" evidence="21">
    <location>
        <begin position="4335"/>
        <end position="4371"/>
    </location>
</feature>
<feature type="disulfide bond" evidence="18">
    <location>
        <begin position="4137"/>
        <end position="4146"/>
    </location>
</feature>
<dbReference type="STRING" id="10029.G3I301"/>
<dbReference type="InterPro" id="IPR009030">
    <property type="entry name" value="Growth_fac_rcpt_cys_sf"/>
</dbReference>
<dbReference type="FunFam" id="2.60.40.60:FF:000110">
    <property type="entry name" value="FAT atypical cadherin 4"/>
    <property type="match status" value="1"/>
</dbReference>
<evidence type="ECO:0000313" key="23">
    <source>
        <dbReference type="EMBL" id="EGW13219.1"/>
    </source>
</evidence>
<dbReference type="FunFam" id="2.60.40.60:FF:000143">
    <property type="entry name" value="FAT atypical cadherin 4"/>
    <property type="match status" value="1"/>
</dbReference>
<dbReference type="PROSITE" id="PS50268">
    <property type="entry name" value="CADHERIN_2"/>
    <property type="match status" value="34"/>
</dbReference>
<dbReference type="Pfam" id="PF25374">
    <property type="entry name" value="Cadherin_FAT4_N"/>
    <property type="match status" value="1"/>
</dbReference>
<dbReference type="GO" id="GO:0016342">
    <property type="term" value="C:catenin complex"/>
    <property type="evidence" value="ECO:0007669"/>
    <property type="project" value="TreeGrafter"/>
</dbReference>
<feature type="domain" description="Cadherin" evidence="22">
    <location>
        <begin position="2843"/>
        <end position="2946"/>
    </location>
</feature>
<feature type="domain" description="Cadherin" evidence="22">
    <location>
        <begin position="1715"/>
        <end position="1800"/>
    </location>
</feature>
<keyword evidence="3" id="KW-0597">Phosphoprotein</keyword>
<dbReference type="Pfam" id="PF12661">
    <property type="entry name" value="hEGF"/>
    <property type="match status" value="1"/>
</dbReference>
<dbReference type="GO" id="GO:0007156">
    <property type="term" value="P:homophilic cell adhesion via plasma membrane adhesion molecules"/>
    <property type="evidence" value="ECO:0007669"/>
    <property type="project" value="InterPro"/>
</dbReference>
<dbReference type="InterPro" id="IPR002126">
    <property type="entry name" value="Cadherin-like_dom"/>
</dbReference>
<dbReference type="FunFam" id="2.60.40.60:FF:000137">
    <property type="entry name" value="FAT atypical cadherin 4"/>
    <property type="match status" value="1"/>
</dbReference>
<feature type="region of interest" description="Disordered" evidence="19">
    <location>
        <begin position="5040"/>
        <end position="5084"/>
    </location>
</feature>
<keyword evidence="10" id="KW-0472">Membrane</keyword>
<dbReference type="GO" id="GO:0016477">
    <property type="term" value="P:cell migration"/>
    <property type="evidence" value="ECO:0007669"/>
    <property type="project" value="TreeGrafter"/>
</dbReference>
<evidence type="ECO:0000259" key="21">
    <source>
        <dbReference type="PROSITE" id="PS50026"/>
    </source>
</evidence>
<dbReference type="FunFam" id="2.10.25.10:FF:000293">
    <property type="entry name" value="FAT atypical cadherin 4"/>
    <property type="match status" value="1"/>
</dbReference>
<dbReference type="InterPro" id="IPR015919">
    <property type="entry name" value="Cadherin-like_sf"/>
</dbReference>
<evidence type="ECO:0000256" key="5">
    <source>
        <dbReference type="ARBA" id="ARBA00022729"/>
    </source>
</evidence>
<dbReference type="FunFam" id="2.60.40.60:FF:000171">
    <property type="entry name" value="FAT atypical cadherin 4"/>
    <property type="match status" value="1"/>
</dbReference>
<feature type="region of interest" description="Disordered" evidence="19">
    <location>
        <begin position="4967"/>
        <end position="5028"/>
    </location>
</feature>
<dbReference type="PROSITE" id="PS00022">
    <property type="entry name" value="EGF_1"/>
    <property type="match status" value="7"/>
</dbReference>
<dbReference type="GO" id="GO:0072137">
    <property type="term" value="P:condensed mesenchymal cell proliferation"/>
    <property type="evidence" value="ECO:0007669"/>
    <property type="project" value="UniProtKB-ARBA"/>
</dbReference>
<dbReference type="InterPro" id="IPR001791">
    <property type="entry name" value="Laminin_G"/>
</dbReference>
<evidence type="ECO:0000256" key="17">
    <source>
        <dbReference type="PROSITE-ProRule" id="PRU00043"/>
    </source>
</evidence>
<evidence type="ECO:0000256" key="16">
    <source>
        <dbReference type="ARBA" id="ARBA00081404"/>
    </source>
</evidence>
<dbReference type="Gene3D" id="2.60.120.200">
    <property type="match status" value="2"/>
</dbReference>
<dbReference type="GO" id="GO:0030182">
    <property type="term" value="P:neuron differentiation"/>
    <property type="evidence" value="ECO:0007669"/>
    <property type="project" value="UniProtKB-ARBA"/>
</dbReference>
<dbReference type="GO" id="GO:0035329">
    <property type="term" value="P:hippo signaling"/>
    <property type="evidence" value="ECO:0007669"/>
    <property type="project" value="UniProtKB-ARBA"/>
</dbReference>
<dbReference type="PROSITE" id="PS01186">
    <property type="entry name" value="EGF_2"/>
    <property type="match status" value="3"/>
</dbReference>
<dbReference type="GO" id="GO:0045296">
    <property type="term" value="F:cadherin binding"/>
    <property type="evidence" value="ECO:0007669"/>
    <property type="project" value="TreeGrafter"/>
</dbReference>
<dbReference type="FunFam" id="2.60.40.60:FF:000180">
    <property type="entry name" value="FAT atypical cadherin 4"/>
    <property type="match status" value="1"/>
</dbReference>
<dbReference type="PRINTS" id="PR00205">
    <property type="entry name" value="CADHERIN"/>
</dbReference>
<dbReference type="CDD" id="cd00110">
    <property type="entry name" value="LamG"/>
    <property type="match status" value="2"/>
</dbReference>
<evidence type="ECO:0000256" key="1">
    <source>
        <dbReference type="ARBA" id="ARBA00004479"/>
    </source>
</evidence>
<dbReference type="Proteomes" id="UP000001075">
    <property type="component" value="Unassembled WGS sequence"/>
</dbReference>
<dbReference type="FunFam" id="2.10.25.10:FF:000151">
    <property type="entry name" value="FAT atypical cadherin 4"/>
    <property type="match status" value="1"/>
</dbReference>
<keyword evidence="5" id="KW-0732">Signal</keyword>
<reference evidence="24" key="1">
    <citation type="journal article" date="2011" name="Nat. Biotechnol.">
        <title>The genomic sequence of the Chinese hamster ovary (CHO)-K1 cell line.</title>
        <authorList>
            <person name="Xu X."/>
            <person name="Nagarajan H."/>
            <person name="Lewis N.E."/>
            <person name="Pan S."/>
            <person name="Cai Z."/>
            <person name="Liu X."/>
            <person name="Chen W."/>
            <person name="Xie M."/>
            <person name="Wang W."/>
            <person name="Hammond S."/>
            <person name="Andersen M.R."/>
            <person name="Neff N."/>
            <person name="Passarelli B."/>
            <person name="Koh W."/>
            <person name="Fan H.C."/>
            <person name="Wang J."/>
            <person name="Gui Y."/>
            <person name="Lee K.H."/>
            <person name="Betenbaugh M.J."/>
            <person name="Quake S.R."/>
            <person name="Famili I."/>
            <person name="Palsson B.O."/>
            <person name="Wang J."/>
        </authorList>
    </citation>
    <scope>NUCLEOTIDE SEQUENCE [LARGE SCALE GENOMIC DNA]</scope>
    <source>
        <strain evidence="24">CHO K1 cell line</strain>
    </source>
</reference>
<dbReference type="eggNOG" id="KOG3594">
    <property type="taxonomic scope" value="Eukaryota"/>
</dbReference>
<feature type="domain" description="Laminin G" evidence="20">
    <location>
        <begin position="4148"/>
        <end position="4332"/>
    </location>
</feature>
<feature type="domain" description="EGF-like" evidence="21">
    <location>
        <begin position="4598"/>
        <end position="4635"/>
    </location>
</feature>
<feature type="region of interest" description="Disordered" evidence="19">
    <location>
        <begin position="4924"/>
        <end position="4944"/>
    </location>
</feature>
<dbReference type="CDD" id="cd11304">
    <property type="entry name" value="Cadherin_repeat"/>
    <property type="match status" value="33"/>
</dbReference>
<dbReference type="InterPro" id="IPR000742">
    <property type="entry name" value="EGF"/>
</dbReference>
<evidence type="ECO:0000313" key="24">
    <source>
        <dbReference type="Proteomes" id="UP000001075"/>
    </source>
</evidence>
<dbReference type="PANTHER" id="PTHR24027:SF438">
    <property type="entry name" value="CADHERIN 23"/>
    <property type="match status" value="1"/>
</dbReference>
<name>G3I301_CRIGR</name>
<dbReference type="SUPFAM" id="SSF57196">
    <property type="entry name" value="EGF/Laminin"/>
    <property type="match status" value="1"/>
</dbReference>
<keyword evidence="2 18" id="KW-0245">EGF-like domain</keyword>
<dbReference type="FunFam" id="2.60.40.60:FF:000029">
    <property type="entry name" value="Cadherin EGF LAG seven-pass G-type receptor 3"/>
    <property type="match status" value="1"/>
</dbReference>
<feature type="domain" description="Cadherin" evidence="22">
    <location>
        <begin position="422"/>
        <end position="524"/>
    </location>
</feature>
<dbReference type="FunFam" id="2.60.120.200:FF:000083">
    <property type="entry name" value="FAT atypical cadherin 4"/>
    <property type="match status" value="1"/>
</dbReference>
<dbReference type="InterPro" id="IPR013320">
    <property type="entry name" value="ConA-like_dom_sf"/>
</dbReference>
<feature type="domain" description="Cadherin" evidence="22">
    <location>
        <begin position="2431"/>
        <end position="2535"/>
    </location>
</feature>
<comment type="subunit">
    <text evidence="13">Heterophilic interaction with DCHS1; this interaction affects their respective protein levels. Interacts (via cytoplasmic domain) with MPDZ. Forms a complex with PALS1 and MPDZ.</text>
</comment>
<dbReference type="SMART" id="SM00112">
    <property type="entry name" value="CA"/>
    <property type="match status" value="34"/>
</dbReference>
<evidence type="ECO:0000256" key="4">
    <source>
        <dbReference type="ARBA" id="ARBA00022692"/>
    </source>
</evidence>
<comment type="caution">
    <text evidence="18">Lacks conserved residue(s) required for the propagation of feature annotation.</text>
</comment>
<feature type="domain" description="Cadherin" evidence="22">
    <location>
        <begin position="1065"/>
        <end position="1167"/>
    </location>
</feature>
<dbReference type="GO" id="GO:0051239">
    <property type="term" value="P:regulation of multicellular organismal process"/>
    <property type="evidence" value="ECO:0007669"/>
    <property type="project" value="UniProtKB-ARBA"/>
</dbReference>
<dbReference type="GO" id="GO:0048565">
    <property type="term" value="P:digestive tract development"/>
    <property type="evidence" value="ECO:0007669"/>
    <property type="project" value="UniProtKB-ARBA"/>
</dbReference>
<dbReference type="InterPro" id="IPR000152">
    <property type="entry name" value="EGF-type_Asp/Asn_hydroxyl_site"/>
</dbReference>
<evidence type="ECO:0000256" key="15">
    <source>
        <dbReference type="ARBA" id="ARBA00076313"/>
    </source>
</evidence>
<dbReference type="PROSITE" id="PS00232">
    <property type="entry name" value="CADHERIN_1"/>
    <property type="match status" value="17"/>
</dbReference>
<dbReference type="FunFam" id="2.10.25.10:FF:000335">
    <property type="entry name" value="protocadherin Fat 4 isoform X2"/>
    <property type="match status" value="1"/>
</dbReference>
<dbReference type="FunFam" id="2.60.40.60:FF:000131">
    <property type="entry name" value="FAT atypical cadherin 4"/>
    <property type="match status" value="1"/>
</dbReference>
<dbReference type="FunFam" id="2.10.25.10:FF:000066">
    <property type="entry name" value="FAT atypical cadherin 4"/>
    <property type="match status" value="1"/>
</dbReference>
<evidence type="ECO:0000256" key="14">
    <source>
        <dbReference type="ARBA" id="ARBA00070347"/>
    </source>
</evidence>
<evidence type="ECO:0000256" key="11">
    <source>
        <dbReference type="ARBA" id="ARBA00023157"/>
    </source>
</evidence>
<dbReference type="PROSITE" id="PS50026">
    <property type="entry name" value="EGF_3"/>
    <property type="match status" value="6"/>
</dbReference>
<feature type="domain" description="Laminin G" evidence="20">
    <location>
        <begin position="4390"/>
        <end position="4570"/>
    </location>
</feature>
<dbReference type="GO" id="GO:0008013">
    <property type="term" value="F:beta-catenin binding"/>
    <property type="evidence" value="ECO:0007669"/>
    <property type="project" value="TreeGrafter"/>
</dbReference>
<dbReference type="FunFam" id="2.60.40.60:FF:000108">
    <property type="entry name" value="FAT atypical cadherin 4"/>
    <property type="match status" value="1"/>
</dbReference>
<dbReference type="SMART" id="SM00179">
    <property type="entry name" value="EGF_CA"/>
    <property type="match status" value="6"/>
</dbReference>
<dbReference type="GO" id="GO:0050793">
    <property type="term" value="P:regulation of developmental process"/>
    <property type="evidence" value="ECO:0007669"/>
    <property type="project" value="UniProtKB-ARBA"/>
</dbReference>
<dbReference type="eggNOG" id="KOG1217">
    <property type="taxonomic scope" value="Eukaryota"/>
</dbReference>
<dbReference type="PROSITE" id="PS01187">
    <property type="entry name" value="EGF_CA"/>
    <property type="match status" value="1"/>
</dbReference>
<feature type="domain" description="Cadherin" evidence="22">
    <location>
        <begin position="2640"/>
        <end position="2740"/>
    </location>
</feature>
<dbReference type="FunFam" id="2.60.40.60:FF:000154">
    <property type="entry name" value="FAT atypical cadherin 4"/>
    <property type="match status" value="1"/>
</dbReference>
<dbReference type="FunFam" id="2.10.25.10:FF:000168">
    <property type="entry name" value="FAT atypical cadherin 4"/>
    <property type="match status" value="1"/>
</dbReference>
<dbReference type="FunFam" id="2.60.40.60:FF:000176">
    <property type="entry name" value="FAT atypical cadherin 4"/>
    <property type="match status" value="1"/>
</dbReference>
<feature type="domain" description="Cadherin" evidence="22">
    <location>
        <begin position="1801"/>
        <end position="1911"/>
    </location>
</feature>
<evidence type="ECO:0000256" key="7">
    <source>
        <dbReference type="ARBA" id="ARBA00022837"/>
    </source>
</evidence>
<feature type="domain" description="EGF-like" evidence="21">
    <location>
        <begin position="4073"/>
        <end position="4109"/>
    </location>
</feature>
<feature type="domain" description="Cadherin" evidence="22">
    <location>
        <begin position="3368"/>
        <end position="3471"/>
    </location>
</feature>
<dbReference type="GO" id="GO:0007157">
    <property type="term" value="P:heterophilic cell-cell adhesion via plasma membrane cell adhesion molecules"/>
    <property type="evidence" value="ECO:0007669"/>
    <property type="project" value="UniProtKB-ARBA"/>
</dbReference>
<dbReference type="CDD" id="cd00054">
    <property type="entry name" value="EGF_CA"/>
    <property type="match status" value="6"/>
</dbReference>
<dbReference type="FunFam" id="2.60.40.60:FF:000170">
    <property type="entry name" value="FAT atypical cadherin 4"/>
    <property type="match status" value="1"/>
</dbReference>
<feature type="domain" description="EGF-like" evidence="21">
    <location>
        <begin position="4035"/>
        <end position="4071"/>
    </location>
</feature>
<keyword evidence="9" id="KW-1133">Transmembrane helix</keyword>
<feature type="domain" description="Cadherin" evidence="22">
    <location>
        <begin position="1599"/>
        <end position="1700"/>
    </location>
</feature>
<dbReference type="FunFam" id="2.60.40.60:FF:000135">
    <property type="entry name" value="cadherin-23 isoform X1"/>
    <property type="match status" value="1"/>
</dbReference>
<feature type="disulfide bond" evidence="18">
    <location>
        <begin position="4023"/>
        <end position="4032"/>
    </location>
</feature>
<evidence type="ECO:0000256" key="13">
    <source>
        <dbReference type="ARBA" id="ARBA00062851"/>
    </source>
</evidence>
<keyword evidence="4" id="KW-0812">Transmembrane</keyword>
<feature type="domain" description="Cadherin" evidence="22">
    <location>
        <begin position="2326"/>
        <end position="2430"/>
    </location>
</feature>
<gene>
    <name evidence="23" type="ORF">I79_017799</name>
</gene>
<dbReference type="SUPFAM" id="SSF49899">
    <property type="entry name" value="Concanavalin A-like lectins/glucanases"/>
    <property type="match status" value="2"/>
</dbReference>
<dbReference type="FunFam" id="2.60.40.60:FF:000101">
    <property type="entry name" value="FAT atypical cadherin 4"/>
    <property type="match status" value="1"/>
</dbReference>
<keyword evidence="8" id="KW-0130">Cell adhesion</keyword>
<dbReference type="SMART" id="SM00181">
    <property type="entry name" value="EGF"/>
    <property type="match status" value="6"/>
</dbReference>
<protein>
    <recommendedName>
        <fullName evidence="14">Protocadherin Fat 4</fullName>
    </recommendedName>
    <alternativeName>
        <fullName evidence="16">FAT tumor suppressor homolog 4</fullName>
    </alternativeName>
    <alternativeName>
        <fullName evidence="15">Fat-like cadherin protein FAT-J</fullName>
    </alternativeName>
</protein>
<keyword evidence="6" id="KW-0677">Repeat</keyword>
<dbReference type="FunFam" id="2.60.40.60:FF:000134">
    <property type="entry name" value="protocadherin Fat 4"/>
    <property type="match status" value="1"/>
</dbReference>
<dbReference type="GO" id="GO:0005509">
    <property type="term" value="F:calcium ion binding"/>
    <property type="evidence" value="ECO:0007669"/>
    <property type="project" value="UniProtKB-UniRule"/>
</dbReference>
<feature type="domain" description="Cadherin" evidence="22">
    <location>
        <begin position="2741"/>
        <end position="2842"/>
    </location>
</feature>
<evidence type="ECO:0000256" key="18">
    <source>
        <dbReference type="PROSITE-ProRule" id="PRU00076"/>
    </source>
</evidence>
<dbReference type="GO" id="GO:0120036">
    <property type="term" value="P:plasma membrane bounded cell projection organization"/>
    <property type="evidence" value="ECO:0007669"/>
    <property type="project" value="UniProtKB-ARBA"/>
</dbReference>
<keyword evidence="12" id="KW-0325">Glycoprotein</keyword>
<dbReference type="FunFam" id="2.60.40.60:FF:000189">
    <property type="entry name" value="FAT atypical cadherin 4"/>
    <property type="match status" value="1"/>
</dbReference>
<dbReference type="GO" id="GO:0001736">
    <property type="term" value="P:establishment of planar polarity"/>
    <property type="evidence" value="ECO:0007669"/>
    <property type="project" value="UniProtKB-ARBA"/>
</dbReference>
<feature type="domain" description="Cadherin" evidence="22">
    <location>
        <begin position="1168"/>
        <end position="1271"/>
    </location>
</feature>
<feature type="domain" description="Cadherin" evidence="22">
    <location>
        <begin position="3578"/>
        <end position="3683"/>
    </location>
</feature>
<dbReference type="InterPro" id="IPR018097">
    <property type="entry name" value="EGF_Ca-bd_CS"/>
</dbReference>
<evidence type="ECO:0000256" key="8">
    <source>
        <dbReference type="ARBA" id="ARBA00022889"/>
    </source>
</evidence>
<dbReference type="InterPro" id="IPR013032">
    <property type="entry name" value="EGF-like_CS"/>
</dbReference>
<feature type="domain" description="Cadherin" evidence="22">
    <location>
        <begin position="3046"/>
        <end position="3156"/>
    </location>
</feature>
<dbReference type="Pfam" id="PF02210">
    <property type="entry name" value="Laminin_G_2"/>
    <property type="match status" value="2"/>
</dbReference>
<feature type="compositionally biased region" description="Basic and acidic residues" evidence="19">
    <location>
        <begin position="5142"/>
        <end position="5152"/>
    </location>
</feature>
<feature type="domain" description="EGF-like" evidence="21">
    <location>
        <begin position="3975"/>
        <end position="4033"/>
    </location>
</feature>
<feature type="domain" description="Cadherin" evidence="22">
    <location>
        <begin position="755"/>
        <end position="860"/>
    </location>
</feature>
<dbReference type="FunFam" id="2.60.40.60:FF:000114">
    <property type="entry name" value="FAT atypical cadherin 4"/>
    <property type="match status" value="2"/>
</dbReference>
<dbReference type="InParanoid" id="G3I301"/>
<dbReference type="GlyGen" id="G3I301">
    <property type="glycosylation" value="3 sites"/>
</dbReference>
<dbReference type="InterPro" id="IPR020894">
    <property type="entry name" value="Cadherin_CS"/>
</dbReference>
<dbReference type="FunFam" id="2.60.40.60:FF:000106">
    <property type="entry name" value="FAT atypical cadherin 4"/>
    <property type="match status" value="1"/>
</dbReference>
<dbReference type="FunFam" id="2.60.40.60:FF:000174">
    <property type="entry name" value="FAT atypical cadherin 4"/>
    <property type="match status" value="1"/>
</dbReference>
<feature type="disulfide bond" evidence="18">
    <location>
        <begin position="4099"/>
        <end position="4108"/>
    </location>
</feature>
<evidence type="ECO:0000256" key="9">
    <source>
        <dbReference type="ARBA" id="ARBA00022989"/>
    </source>
</evidence>
<dbReference type="FunFam" id="2.60.40.60:FF:000118">
    <property type="entry name" value="protocadherin Fat 4"/>
    <property type="match status" value="1"/>
</dbReference>
<feature type="domain" description="Cadherin" evidence="22">
    <location>
        <begin position="2116"/>
        <end position="2222"/>
    </location>
</feature>
<dbReference type="InterPro" id="IPR039808">
    <property type="entry name" value="Cadherin"/>
</dbReference>
<dbReference type="SMART" id="SM00282">
    <property type="entry name" value="LamG"/>
    <property type="match status" value="2"/>
</dbReference>
<feature type="region of interest" description="Disordered" evidence="19">
    <location>
        <begin position="5126"/>
        <end position="5152"/>
    </location>
</feature>
<dbReference type="SUPFAM" id="SSF49313">
    <property type="entry name" value="Cadherin-like"/>
    <property type="match status" value="34"/>
</dbReference>
<feature type="domain" description="Cadherin" evidence="22">
    <location>
        <begin position="1912"/>
        <end position="2012"/>
    </location>
</feature>
<comment type="subcellular location">
    <subcellularLocation>
        <location evidence="1">Membrane</location>
        <topology evidence="1">Single-pass type I membrane protein</topology>
    </subcellularLocation>
</comment>
<feature type="domain" description="Cadherin" evidence="22">
    <location>
        <begin position="241"/>
        <end position="306"/>
    </location>
</feature>
<dbReference type="FunFam" id="2.60.40.60:FF:000144">
    <property type="entry name" value="FAT atypical cadherin 4"/>
    <property type="match status" value="1"/>
</dbReference>
<feature type="domain" description="Cadherin" evidence="22">
    <location>
        <begin position="2946"/>
        <end position="3045"/>
    </location>
</feature>
<keyword evidence="7 17" id="KW-0106">Calcium</keyword>
<feature type="domain" description="Cadherin" evidence="22">
    <location>
        <begin position="3682"/>
        <end position="3793"/>
    </location>
</feature>
<feature type="domain" description="Cadherin" evidence="22">
    <location>
        <begin position="2222"/>
        <end position="2325"/>
    </location>
</feature>
<evidence type="ECO:0000256" key="10">
    <source>
        <dbReference type="ARBA" id="ARBA00023136"/>
    </source>
</evidence>
<dbReference type="InterPro" id="IPR049883">
    <property type="entry name" value="NOTCH1_EGF-like"/>
</dbReference>
<dbReference type="FunFam" id="2.60.40.60:FF:000024">
    <property type="entry name" value="FAT atypical cadherin 3"/>
    <property type="match status" value="4"/>
</dbReference>
<dbReference type="PROSITE" id="PS00010">
    <property type="entry name" value="ASX_HYDROXYL"/>
    <property type="match status" value="2"/>
</dbReference>
<dbReference type="GO" id="GO:0043931">
    <property type="term" value="P:ossification involved in bone maturation"/>
    <property type="evidence" value="ECO:0007669"/>
    <property type="project" value="UniProtKB-ARBA"/>
</dbReference>
<evidence type="ECO:0000259" key="22">
    <source>
        <dbReference type="PROSITE" id="PS50268"/>
    </source>
</evidence>
<dbReference type="FunFam" id="2.60.40.60:FF:000010">
    <property type="entry name" value="Cadherin EGF LAG seven-pass G-type receptor 3"/>
    <property type="match status" value="5"/>
</dbReference>
<dbReference type="EMBL" id="JH001161">
    <property type="protein sequence ID" value="EGW13219.1"/>
    <property type="molecule type" value="Genomic_DNA"/>
</dbReference>
<dbReference type="GO" id="GO:0001658">
    <property type="term" value="P:branching involved in ureteric bud morphogenesis"/>
    <property type="evidence" value="ECO:0007669"/>
    <property type="project" value="UniProtKB-ARBA"/>
</dbReference>
<sequence length="5152" mass="559433">MSSHNNPPQRFEHTTDFLIYAEKEGEPEFYGCTNDAGEEVKDAEQRLRQPGLDLGLRAAAGAKAARIPRERTELSAAGDTVGTLCPASPRYGGREPDPETIFPAPRERNPRSVCTASQLRVRPASPLSLWGAAALRPLARSCSASRSGSPPDRPVSFTLFLFLLRFLETRTMNLAANPAPGRRRLPLLSPSLCQLLRVWGLLSLLPGPARVQAAEQRQVFQVMEEQPPGTLVGTIPTRPGFTYRLSESHALFAINSSTGALYTTATIDRESLPSDVVNLVVLSSAPTYPTEVRVLVRDLNDNAPVFPDPSIVVTFKEDSGSGRQVILDTATDSDIGSNGVDHRSYRIVRGNEAGRFRLDITLNPSGEGAFLHLVSKGGLDREVTPQYQLLVEVEDKGEPKRRGYLQVNVTVQDINDNPPVFGSSHYQAGVPEDAVVGSSVLQVAAADADEGTNADIRYRLQDEGTPFQMDPETGLITVREPLDFEARRQYSLTVQATDRGVPSLTGRAEAIIQLLDVNDNDPVVKFRYFPATSRYASVDENAQVGTVVALLTVTDADSPAANGNISVQILGGNEQRHFEVQRSKVPNLSLIKVASALDRERIPSYNLTVSVSDNSGAPPTAEVQARSSVASLVIFVNDINDHPPVFAQQVYRVNLSEEVPPGSYVSGVSATDGDSGLNANLRYSIVSGNGLGWFHISEHSGLVTTSAAGGLDRELASQIVLNISARDQGVHPKVSYAQLVVTVLDVNDEKPVFSQPEGYTVSVVENAPAGTELLVLGATDGDLSDNGTVRFSLQEAESDQRLFRLDPVSGRLSTISSLDREEQAFYCLLVLATDLGSPPQSSTAQVNVSLLDINDNSPVFYPVQYFAHIQENEPGGSYVTTVSATDPDMGPNGTVQYSISAGDRSRFQINAKSGVISTRMALDREEKTAYQLQIVATDGGNLQSPNQAIVTVTVLDTQDNPPVFSQAAYSFVVFENVALGYHVGSVSATTMDLNANISYLITTGDQRGMFAMNPVTGQLTTASVIDREEQSFYQLRVVASGGAVTGDTLVNITVKDLNDNAPHFLQAVESINAVENWQAGHSIYQAKAMDPDEGVNGRVLYSLKQNPKNLFAINEQNGNISLLGALDVHAGSYQLEILASDMGVPQLSSSIILTIYVHDVNDNPPVFDQISYEVTLSESEPVNSRFFKVQASDKDSGANGEIAYTITDGNTGDAFGIFPDGQLYIKSELDRELQERYVLLVVASDRAVEPLSATVNVTVILEDVNDNRPLFNSTNYTFYFEEEQRAGSFVGKVSAVDKDFGPNGEVRYAFEVTQPDFELHAVTGEITNTHKFDRESLMRRRGTAVFSFTVIATDQGLPQPLKDQATVHVYMKDINDNAPKFLKDFYQATVSETATNLTQVLRVSASDMDEGSNGLIHYSILKGNEERQFAIDRFSGQVTLIGKLDYEATPAYSLLIQAVDSGAISLNSTCTLSIDILDENDNTPSFPKSTLFVDVLENMRIGELVSSVTATDSDSGVNADLHYTITGSNNHGTFSISPNTGSIFLAKKLDFETQSLYKLNITAKDQGRPPRSSTMSVVIHVRDFNDNPPSFPPGDIFKSIMENVPLGTSVISVTAHDPDADINGQLSYAIIQQMPRGNHFSIDEVKGTIYTSAEIDREFANLFELTVKANDQAVPIETRRYALKNVTILVTDLNDNVPMFISQNALAADPSAMIGSVLTTIMAADPDEGANGEVEYEIVNGDTDTFTVDRYSGDLRVASALVPSQLIYNLIVSATDLGPERRKSTTELTVILQGLDGPVFTQNKYITILKEGEPIGTNVISIEAASPRGSEAPVEYYIVSVHCEEKTVGRLFTIGRQTGVIQTAAILDREQGACLYLVDVYAIEKSSAFPRTQRAEVEITLQDINDNPPVFPTDTLDLTVEENIGDGSKIMQLTAMDADEGANALVTYALISGADDSFRIDPESGDLIATRRLDREHRSKYSLLVRADDGLQSSDMRINITISDVNDHTPKFSRPVYSFDIPEDTTPGSLVAAILATDDDSGVNGEITYVVDEDDGDGVFFLNPVTGVFNLTRALDYETQQYYILTVRAEDGGGQFTTVRAYFNILDVNDNPPVFSMSSYSTSLMENLPVGSTVLVFNVTDADDGVNSQLSYSIASGDSLGQFAVDKHGVLKTLKALDRESQSFYNLVIQVHDSPQPPASRFTSTAQVSIILLDVNDNPPMFLSPKLTYIPENTPIDTVVFKAQATDPDSGPNSYIEYTLLNPLGNKFSIGTIDGEVHLTGELDREEVSNYSLTVVATDKGQPPLSSSTEVVVMVLDINDNNPVFSQAVYRVQIKENTLTGTDIIQVSATDSDEGTNGQVRYGIVGGNTHQEFRIDSVTGAITVAKTLDRETTPAYTLTVQATDRGSSPRTDVCTVTITLLDMNDFVPVFELSPYSVNVPENLGTLPRTILQVVARDDDQGPNSRLSYVLLGGNEDNAFALTASGELRVIQSLDREARDNFVLVVTAADAGSPALTGTGTINVLVDDINDNVPTFASNMHFTAIPEDAPTGTDVLLVNASDADAAANAVISYSIIGGNSQFTINPSTGQIITSALLDRETKDNYTLVVVASDAGSPESLSSSTSVLVSVTDVNDNPPRFQHHPYVTHIPSPTLPGSFVFAVTVTDEDIGSNSELHYSLSGRNSEKFHIDPLRGAIMATGPLSGASEVTFSVHVKDGGSFPKTDATTVTVRFSNKADFPKVRAKEQTFMFPENQPVGTLVTTITGSSLRGETLSYYIASGNLGNTFQIDPLTGQVSISKPLDFEQVQKYVVWIEARDGGFPPFSSYEKLDITVLDINDNAPAFEKDPFVSEILENLSPRKILTVSATDKDSGPNGQLDYEIVNGNKENSFTINHATGEIRSIRPLDREKMSHYELTVKSSDKGSPSQSTSVRVIINILDENDNAPRFSQIFSAYVSENSPLGYTVTRVTTSDEDIGINAISRYSIADTSLPFTINPNTGDIVISRPLNREDTDRYRIRVSAHDSGWTVSTDVTIFVTDINDNTPRFSRPSYYLDCPELTEVGSKVTQVSATDPDEGSNGQVFYFIKSQSEYFRINATTGEIFNKQVLKYQNVSGASNVNINRHSFIVTASDRGNPSLLSETTVTINTVDSNDNPPQFIKNKYFTPVTKNVKVGTKLIKVTAMDDKDFGLNSEVEYFISNGNHLRKFKLDNDTGWISIASPLVSDLNQNFFITVTAKDKGNPPLSSQATVHITVTEENYHTPEFSQSHISATIPESHSVGAVVRAVSARDRDTAMNGLIRYDISSGNEEGIFAINSSTGVLTLAKALDYELCSKHEMTISATDGGWVARTGSCSLTVNVIDVNDNSPVFVPDEFFPTVMENAPSGTTVIHLNATDADSGTNAVIAYTVQSSDSDLFVIDPNTGVITTQGFLDFETKQSYHLTVKAFNVPDEEKCSFATVDIQLKGTNEYVPRFVSKLYYFEVSEAAPRGTAVGEVFASDRDMGADGEVHYLIFGNSRKKGFQIHKMTGQIYVSGLLDREKEERVSLKVLAKNFGSIRGADIDEVTVNITVLDANDPPVFSLNTYRVQISEGVPIGTHVTFVSAFDSDSIPSWSRFSYFIGSGNENGAFSINPQTGQITVTSGLDRESLPVYNLTVLAVDSGTPSATGSASLLVTLEDINDNGPVLTINEGEVLENKRPGTLVMTLQSTDPDLPPNQGPFNYYLLSTGPATNYFSLNTAGVLSTTREIDREQIADFYLSVVTRDSGAPQMSSTGTVHITVLDQNDNPSQSRTVEIFVNYYGNLFPGGTLGSVKPQDPDVLDSFHCSLTSGVTSLFSIPAGSCDLSSQPRSTDGTFDLTVVSSDGVHSAVTNNIRVFFVGFSNATIDNSILLRIGVPTVKDFLTNHYLHFLRIASSQLTGLGTAVQLYTAYEENNRTFLLAAVKRSNNQYVNPSGVATFFESIKEILFRQSGVKVESVDHDPCIHGPCQNGGSCLRRLAVGSALKIQESLPVTIVANEPLQPFQCKCVPGYTGSWCEVDIDECLPAPCHNGGTCHNLVGGFSCSCPDGFTGRACERDINECLPSPCKNGAVCQNFPGGFNCVCKTGYTGKMCESSVNYCECNPCFNGGSCQSGVESYYCHCPFGVFGKHCELNSYGFEELSYMEFPSLDPNNNYIYVKFATIKSHALLLYNYDNQTGERAEFLALEIAEERLRFSYNLGSGTYKLTTMKKVSDGQFHTVIARRAGMAASLTVDSCSENQEPGYCTVSNVAVSDDWTLDVQPNRVTVGGIRSLEPILQRRGQVESHDFVGCVMEFAVNGRPLEPSQALAAQGILDQCPRLEGTCARNPCQHGGTCVDFWSWQQCQCMEGLTGKYCEKSVTPDTALSLEGKGRLDYHMSQSEKREYLLTQSIRDVMLEPFGVNSLEVKFRTRSENGILIHIQESSNYTTVKIKNGKVHFTSDAGVAGKVERSIPEAYIADGHWHTFRISKNGSITVLSVDRIYNRDIIHLTQDFGGLEVLTISLGGIPPNQAHRDTQTGFNGCIASVLYGAESLPFSGKHSLASISKTDPSVKIGCRGPNICASNPCWGDLLCINQWYAYKCVPPGDCASHPCQNGGSCEPGLLSGYTCSCPESHTGRTCETVVACLGVLCPQGKECKAGSPGGHVCVQTEGPDEISLPLWAVPAIVGSCATALALLVLSLILCNQCRGKIPKNPKEEKKPKEKKKKGSENVAFDDPDNIPPYGDDLAVRKQPEGNPKPDIIERENPYLIFDETDIPHNSETIPSAPLASPEQEIEHYDIDNASSIAPSDADIIQHYKQFRSHTPKFSIQRHSPLGFARQSPMPLGASSLTYQPSSYGQALRSSSLSHSACPTPNPLSRHSPAPFSKPSAFYRSSPARELHLPLRDGGTLEMHGDPCQPGMFNYATRLGRRSKSPQAMASHGSRPGSRLKQPIAQIPLESSPPVGLSIEEVERLNTPRPRNPSICSADHGRSSSEEDCRRPLSRTRNPADGIPAPESSSDSDSHDSFTCSEMEYDREKPMVYTSRMPKLSQVNESDADDEDNYGARLKPRRYHGRRAEGGPVGTPAATSGAADSTLKLGQQAGNFNWDNLLNWGPGFGHYVDVFKDLASLPEKSAGNEDGKSGAAKPAPKDGEAEQYV</sequence>
<feature type="domain" description="Cadherin" evidence="22">
    <location>
        <begin position="3263"/>
        <end position="3367"/>
    </location>
</feature>
<dbReference type="Gene3D" id="2.10.25.10">
    <property type="entry name" value="Laminin"/>
    <property type="match status" value="6"/>
</dbReference>
<evidence type="ECO:0000256" key="19">
    <source>
        <dbReference type="SAM" id="MobiDB-lite"/>
    </source>
</evidence>
<feature type="domain" description="EGF-like" evidence="21">
    <location>
        <begin position="4111"/>
        <end position="4147"/>
    </location>
</feature>
<evidence type="ECO:0000256" key="6">
    <source>
        <dbReference type="ARBA" id="ARBA00022737"/>
    </source>
</evidence>
<evidence type="ECO:0000256" key="12">
    <source>
        <dbReference type="ARBA" id="ARBA00023180"/>
    </source>
</evidence>
<feature type="domain" description="Cadherin" evidence="22">
    <location>
        <begin position="3157"/>
        <end position="3262"/>
    </location>
</feature>
<feature type="domain" description="Cadherin" evidence="22">
    <location>
        <begin position="307"/>
        <end position="421"/>
    </location>
</feature>
<feature type="domain" description="Cadherin" evidence="22">
    <location>
        <begin position="2536"/>
        <end position="2639"/>
    </location>
</feature>
<feature type="domain" description="Cadherin" evidence="22">
    <location>
        <begin position="2013"/>
        <end position="2115"/>
    </location>
</feature>
<dbReference type="Pfam" id="PF00028">
    <property type="entry name" value="Cadherin"/>
    <property type="match status" value="33"/>
</dbReference>
<dbReference type="FunFam" id="2.60.40.60:FF:000081">
    <property type="entry name" value="protocadherin Fat 4"/>
    <property type="match status" value="1"/>
</dbReference>
<dbReference type="Pfam" id="PF00008">
    <property type="entry name" value="EGF"/>
    <property type="match status" value="3"/>
</dbReference>
<feature type="domain" description="Cadherin" evidence="22">
    <location>
        <begin position="965"/>
        <end position="1064"/>
    </location>
</feature>
<evidence type="ECO:0000256" key="3">
    <source>
        <dbReference type="ARBA" id="ARBA00022553"/>
    </source>
</evidence>
<feature type="region of interest" description="Disordered" evidence="19">
    <location>
        <begin position="4708"/>
        <end position="4756"/>
    </location>
</feature>
<feature type="compositionally biased region" description="Basic and acidic residues" evidence="19">
    <location>
        <begin position="4982"/>
        <end position="4994"/>
    </location>
</feature>
<evidence type="ECO:0000259" key="20">
    <source>
        <dbReference type="PROSITE" id="PS50025"/>
    </source>
</evidence>
<dbReference type="PROSITE" id="PS50025">
    <property type="entry name" value="LAM_G_DOMAIN"/>
    <property type="match status" value="2"/>
</dbReference>
<feature type="domain" description="Cadherin" evidence="22">
    <location>
        <begin position="1382"/>
        <end position="1486"/>
    </location>
</feature>
<dbReference type="GO" id="GO:0007423">
    <property type="term" value="P:sensory organ development"/>
    <property type="evidence" value="ECO:0007669"/>
    <property type="project" value="UniProtKB-ARBA"/>
</dbReference>
<feature type="domain" description="Cadherin" evidence="22">
    <location>
        <begin position="530"/>
        <end position="646"/>
    </location>
</feature>
<dbReference type="FunFam" id="2.10.25.10:FF:001260">
    <property type="entry name" value="FAT atypical cadherin 4"/>
    <property type="match status" value="1"/>
</dbReference>
<proteinExistence type="predicted"/>
<dbReference type="SUPFAM" id="SSF57184">
    <property type="entry name" value="Growth factor receptor domain"/>
    <property type="match status" value="1"/>
</dbReference>
<keyword evidence="11 18" id="KW-1015">Disulfide bond</keyword>
<feature type="disulfide bond" evidence="18">
    <location>
        <begin position="4361"/>
        <end position="4370"/>
    </location>
</feature>
<dbReference type="FunCoup" id="G3I301">
    <property type="interactions" value="52"/>
</dbReference>
<dbReference type="GO" id="GO:0003007">
    <property type="term" value="P:heart morphogenesis"/>
    <property type="evidence" value="ECO:0007669"/>
    <property type="project" value="UniProtKB-ARBA"/>
</dbReference>
<dbReference type="Pfam" id="PF07645">
    <property type="entry name" value="EGF_CA"/>
    <property type="match status" value="1"/>
</dbReference>
<feature type="domain" description="Cadherin" evidence="22">
    <location>
        <begin position="1272"/>
        <end position="1381"/>
    </location>
</feature>
<dbReference type="FunFam" id="2.60.40.60:FF:000020">
    <property type="entry name" value="Dachsous cadherin-related 1b"/>
    <property type="match status" value="1"/>
</dbReference>
<dbReference type="PANTHER" id="PTHR24027">
    <property type="entry name" value="CADHERIN-23"/>
    <property type="match status" value="1"/>
</dbReference>